<accession>A0ABW0ZW31</accession>
<reference evidence="7" key="1">
    <citation type="journal article" date="2019" name="Int. J. Syst. Evol. Microbiol.">
        <title>The Global Catalogue of Microorganisms (GCM) 10K type strain sequencing project: providing services to taxonomists for standard genome sequencing and annotation.</title>
        <authorList>
            <consortium name="The Broad Institute Genomics Platform"/>
            <consortium name="The Broad Institute Genome Sequencing Center for Infectious Disease"/>
            <person name="Wu L."/>
            <person name="Ma J."/>
        </authorList>
    </citation>
    <scope>NUCLEOTIDE SEQUENCE [LARGE SCALE GENOMIC DNA]</scope>
    <source>
        <strain evidence="7">KCTC 42087</strain>
    </source>
</reference>
<dbReference type="PANTHER" id="PTHR43179:SF12">
    <property type="entry name" value="GALACTOFURANOSYLTRANSFERASE GLFT2"/>
    <property type="match status" value="1"/>
</dbReference>
<dbReference type="PANTHER" id="PTHR43179">
    <property type="entry name" value="RHAMNOSYLTRANSFERASE WBBL"/>
    <property type="match status" value="1"/>
</dbReference>
<keyword evidence="4 6" id="KW-0808">Transferase</keyword>
<comment type="similarity">
    <text evidence="2">Belongs to the glycosyltransferase 2 family.</text>
</comment>
<organism evidence="6 7">
    <name type="scientific">Actinomadura rugatobispora</name>
    <dbReference type="NCBI Taxonomy" id="1994"/>
    <lineage>
        <taxon>Bacteria</taxon>
        <taxon>Bacillati</taxon>
        <taxon>Actinomycetota</taxon>
        <taxon>Actinomycetes</taxon>
        <taxon>Streptosporangiales</taxon>
        <taxon>Thermomonosporaceae</taxon>
        <taxon>Actinomadura</taxon>
    </lineage>
</organism>
<proteinExistence type="inferred from homology"/>
<gene>
    <name evidence="6" type="ORF">ACFPZN_10200</name>
</gene>
<protein>
    <submittedName>
        <fullName evidence="6">Glycosyltransferase</fullName>
        <ecNumber evidence="6">2.4.-.-</ecNumber>
    </submittedName>
</protein>
<dbReference type="EC" id="2.4.-.-" evidence="6"/>
<comment type="caution">
    <text evidence="6">The sequence shown here is derived from an EMBL/GenBank/DDBJ whole genome shotgun (WGS) entry which is preliminary data.</text>
</comment>
<evidence type="ECO:0000313" key="7">
    <source>
        <dbReference type="Proteomes" id="UP001596074"/>
    </source>
</evidence>
<keyword evidence="3 6" id="KW-0328">Glycosyltransferase</keyword>
<evidence type="ECO:0000256" key="2">
    <source>
        <dbReference type="ARBA" id="ARBA00006739"/>
    </source>
</evidence>
<dbReference type="Gene3D" id="3.90.550.10">
    <property type="entry name" value="Spore Coat Polysaccharide Biosynthesis Protein SpsA, Chain A"/>
    <property type="match status" value="1"/>
</dbReference>
<evidence type="ECO:0000313" key="6">
    <source>
        <dbReference type="EMBL" id="MFC5745979.1"/>
    </source>
</evidence>
<dbReference type="Proteomes" id="UP001596074">
    <property type="component" value="Unassembled WGS sequence"/>
</dbReference>
<name>A0ABW0ZW31_9ACTN</name>
<evidence type="ECO:0000259" key="5">
    <source>
        <dbReference type="Pfam" id="PF00535"/>
    </source>
</evidence>
<dbReference type="InterPro" id="IPR029044">
    <property type="entry name" value="Nucleotide-diphossugar_trans"/>
</dbReference>
<dbReference type="Pfam" id="PF00535">
    <property type="entry name" value="Glycos_transf_2"/>
    <property type="match status" value="1"/>
</dbReference>
<dbReference type="GO" id="GO:0016757">
    <property type="term" value="F:glycosyltransferase activity"/>
    <property type="evidence" value="ECO:0007669"/>
    <property type="project" value="UniProtKB-KW"/>
</dbReference>
<evidence type="ECO:0000256" key="1">
    <source>
        <dbReference type="ARBA" id="ARBA00004776"/>
    </source>
</evidence>
<feature type="domain" description="Glycosyltransferase 2-like" evidence="5">
    <location>
        <begin position="13"/>
        <end position="134"/>
    </location>
</feature>
<dbReference type="EMBL" id="JBHSON010000011">
    <property type="protein sequence ID" value="MFC5745979.1"/>
    <property type="molecule type" value="Genomic_DNA"/>
</dbReference>
<evidence type="ECO:0000256" key="4">
    <source>
        <dbReference type="ARBA" id="ARBA00022679"/>
    </source>
</evidence>
<sequence length="307" mass="33182">MGDGRGAPRVVAVVVTYNRRELLVEALEAVRAQTRVPDAVVVVDNASADGTADLVRERFGEAELLALSRNTGGAGGFAAGLRLALDRGADLVWLMDDDTVPEPGALAALLDARANVPGPPVLVASRVVWTDGRDHPMNTPRAKPRAPAAEVRAAEAAGCVPIRSASFVSVLVDADAVRERGLPVADYFLWNDDFEFTTRLLRGRTGVLCRGSVVVHKTRTFGSTDVDPGERFFYEVRNKIWLFTRSDGLTTGERVLYGGSTARRWTLTFVRSQDRAVLRRGLFRGVAAGLRAGPRSNDEALGDLDTR</sequence>
<dbReference type="SUPFAM" id="SSF53448">
    <property type="entry name" value="Nucleotide-diphospho-sugar transferases"/>
    <property type="match status" value="1"/>
</dbReference>
<comment type="pathway">
    <text evidence="1">Cell wall biogenesis; cell wall polysaccharide biosynthesis.</text>
</comment>
<dbReference type="RefSeq" id="WP_378281598.1">
    <property type="nucleotide sequence ID" value="NZ_JBHSON010000011.1"/>
</dbReference>
<evidence type="ECO:0000256" key="3">
    <source>
        <dbReference type="ARBA" id="ARBA00022676"/>
    </source>
</evidence>
<keyword evidence="7" id="KW-1185">Reference proteome</keyword>
<dbReference type="InterPro" id="IPR001173">
    <property type="entry name" value="Glyco_trans_2-like"/>
</dbReference>